<comment type="caution">
    <text evidence="7">The sequence shown here is derived from an EMBL/GenBank/DDBJ whole genome shotgun (WGS) entry which is preliminary data.</text>
</comment>
<keyword evidence="3" id="KW-0862">Zinc</keyword>
<name>A0AA40E031_9PEZI</name>
<dbReference type="Gene3D" id="3.90.1590.10">
    <property type="entry name" value="glutathione-dependent formaldehyde- activating enzyme (gfa)"/>
    <property type="match status" value="2"/>
</dbReference>
<dbReference type="AlphaFoldDB" id="A0AA40E031"/>
<feature type="non-terminal residue" evidence="7">
    <location>
        <position position="346"/>
    </location>
</feature>
<dbReference type="SUPFAM" id="SSF51316">
    <property type="entry name" value="Mss4-like"/>
    <property type="match status" value="2"/>
</dbReference>
<evidence type="ECO:0000256" key="5">
    <source>
        <dbReference type="SAM" id="MobiDB-lite"/>
    </source>
</evidence>
<dbReference type="Proteomes" id="UP001172102">
    <property type="component" value="Unassembled WGS sequence"/>
</dbReference>
<dbReference type="EMBL" id="JAUKUA010000003">
    <property type="protein sequence ID" value="KAK0719361.1"/>
    <property type="molecule type" value="Genomic_DNA"/>
</dbReference>
<feature type="domain" description="CENP-V/GFA" evidence="6">
    <location>
        <begin position="1"/>
        <end position="149"/>
    </location>
</feature>
<feature type="compositionally biased region" description="Basic and acidic residues" evidence="5">
    <location>
        <begin position="166"/>
        <end position="175"/>
    </location>
</feature>
<evidence type="ECO:0000256" key="3">
    <source>
        <dbReference type="ARBA" id="ARBA00022833"/>
    </source>
</evidence>
<dbReference type="InterPro" id="IPR006913">
    <property type="entry name" value="CENP-V/GFA"/>
</dbReference>
<keyword evidence="4" id="KW-0456">Lyase</keyword>
<proteinExistence type="inferred from homology"/>
<gene>
    <name evidence="7" type="ORF">B0H67DRAFT_442783</name>
</gene>
<evidence type="ECO:0000256" key="1">
    <source>
        <dbReference type="ARBA" id="ARBA00005495"/>
    </source>
</evidence>
<dbReference type="InterPro" id="IPR011057">
    <property type="entry name" value="Mss4-like_sf"/>
</dbReference>
<keyword evidence="2" id="KW-0479">Metal-binding</keyword>
<dbReference type="Pfam" id="PF04828">
    <property type="entry name" value="GFA"/>
    <property type="match status" value="1"/>
</dbReference>
<organism evidence="7 8">
    <name type="scientific">Lasiosphaeris hirsuta</name>
    <dbReference type="NCBI Taxonomy" id="260670"/>
    <lineage>
        <taxon>Eukaryota</taxon>
        <taxon>Fungi</taxon>
        <taxon>Dikarya</taxon>
        <taxon>Ascomycota</taxon>
        <taxon>Pezizomycotina</taxon>
        <taxon>Sordariomycetes</taxon>
        <taxon>Sordariomycetidae</taxon>
        <taxon>Sordariales</taxon>
        <taxon>Lasiosphaeriaceae</taxon>
        <taxon>Lasiosphaeris</taxon>
    </lineage>
</organism>
<evidence type="ECO:0000256" key="2">
    <source>
        <dbReference type="ARBA" id="ARBA00022723"/>
    </source>
</evidence>
<reference evidence="7" key="1">
    <citation type="submission" date="2023-06" db="EMBL/GenBank/DDBJ databases">
        <title>Genome-scale phylogeny and comparative genomics of the fungal order Sordariales.</title>
        <authorList>
            <consortium name="Lawrence Berkeley National Laboratory"/>
            <person name="Hensen N."/>
            <person name="Bonometti L."/>
            <person name="Westerberg I."/>
            <person name="Brannstrom I.O."/>
            <person name="Guillou S."/>
            <person name="Cros-Aarteil S."/>
            <person name="Calhoun S."/>
            <person name="Haridas S."/>
            <person name="Kuo A."/>
            <person name="Mondo S."/>
            <person name="Pangilinan J."/>
            <person name="Riley R."/>
            <person name="Labutti K."/>
            <person name="Andreopoulos B."/>
            <person name="Lipzen A."/>
            <person name="Chen C."/>
            <person name="Yanf M."/>
            <person name="Daum C."/>
            <person name="Ng V."/>
            <person name="Clum A."/>
            <person name="Steindorff A."/>
            <person name="Ohm R."/>
            <person name="Martin F."/>
            <person name="Silar P."/>
            <person name="Natvig D."/>
            <person name="Lalanne C."/>
            <person name="Gautier V."/>
            <person name="Ament-Velasquez S.L."/>
            <person name="Kruys A."/>
            <person name="Hutchinson M.I."/>
            <person name="Powell A.J."/>
            <person name="Barry K."/>
            <person name="Miller A.N."/>
            <person name="Grigoriev I.V."/>
            <person name="Debuchy R."/>
            <person name="Gladieux P."/>
            <person name="Thoren M.H."/>
            <person name="Johannesson H."/>
        </authorList>
    </citation>
    <scope>NUCLEOTIDE SEQUENCE</scope>
    <source>
        <strain evidence="7">SMH4607-1</strain>
    </source>
</reference>
<dbReference type="GO" id="GO:0016846">
    <property type="term" value="F:carbon-sulfur lyase activity"/>
    <property type="evidence" value="ECO:0007669"/>
    <property type="project" value="InterPro"/>
</dbReference>
<sequence>ITAQCHCKAVHFTITVPYSCLPLATHLCHCDICRYVHGTLCCFHAPLPNGISPQFIAPSSLAASCTGYRHASSPASERFFCKTCGCHMGDADLVPDATTGQPEWRITTSIFTTSSSTFAIRSHVFPPASHPSLAAWLPRLANRPIPSWTPAPSDPSFPPRPSPPPARERDPADGTERLRAQCHCAGVSFTLPRPNHPALAGNKTLARYVSPADPARWVACLDACDDCRLTAGAHVVAWTFVPLAHLAPRVPPDFAGFGTLVAYASSPGVLRAFCGVCGATVFYRREDPLRGEAWVVHVAVGVLRSVEGPAAEDWLTWRTGRVAFLGDGRRFDGEFAEALDDGFRAW</sequence>
<feature type="non-terminal residue" evidence="7">
    <location>
        <position position="1"/>
    </location>
</feature>
<dbReference type="PANTHER" id="PTHR33337">
    <property type="entry name" value="GFA DOMAIN-CONTAINING PROTEIN"/>
    <property type="match status" value="1"/>
</dbReference>
<keyword evidence="8" id="KW-1185">Reference proteome</keyword>
<evidence type="ECO:0000313" key="8">
    <source>
        <dbReference type="Proteomes" id="UP001172102"/>
    </source>
</evidence>
<dbReference type="GO" id="GO:0046872">
    <property type="term" value="F:metal ion binding"/>
    <property type="evidence" value="ECO:0007669"/>
    <property type="project" value="UniProtKB-KW"/>
</dbReference>
<feature type="compositionally biased region" description="Pro residues" evidence="5">
    <location>
        <begin position="147"/>
        <end position="165"/>
    </location>
</feature>
<evidence type="ECO:0000259" key="6">
    <source>
        <dbReference type="PROSITE" id="PS51891"/>
    </source>
</evidence>
<evidence type="ECO:0000256" key="4">
    <source>
        <dbReference type="ARBA" id="ARBA00023239"/>
    </source>
</evidence>
<dbReference type="PANTHER" id="PTHR33337:SF31">
    <property type="entry name" value="DUF636 DOMAIN PROTEIN (AFU_ORTHOLOGUE AFUA_2G12650)"/>
    <property type="match status" value="1"/>
</dbReference>
<feature type="region of interest" description="Disordered" evidence="5">
    <location>
        <begin position="147"/>
        <end position="175"/>
    </location>
</feature>
<comment type="similarity">
    <text evidence="1">Belongs to the Gfa family.</text>
</comment>
<protein>
    <recommendedName>
        <fullName evidence="6">CENP-V/GFA domain-containing protein</fullName>
    </recommendedName>
</protein>
<accession>A0AA40E031</accession>
<evidence type="ECO:0000313" key="7">
    <source>
        <dbReference type="EMBL" id="KAK0719361.1"/>
    </source>
</evidence>
<dbReference type="PROSITE" id="PS51891">
    <property type="entry name" value="CENP_V_GFA"/>
    <property type="match status" value="1"/>
</dbReference>